<feature type="compositionally biased region" description="Basic and acidic residues" evidence="1">
    <location>
        <begin position="13"/>
        <end position="27"/>
    </location>
</feature>
<name>A0AAV7UKL4_PLEWA</name>
<dbReference type="Proteomes" id="UP001066276">
    <property type="component" value="Chromosome 3_1"/>
</dbReference>
<evidence type="ECO:0000313" key="3">
    <source>
        <dbReference type="Proteomes" id="UP001066276"/>
    </source>
</evidence>
<dbReference type="AlphaFoldDB" id="A0AAV7UKL4"/>
<accession>A0AAV7UKL4</accession>
<proteinExistence type="predicted"/>
<evidence type="ECO:0000313" key="2">
    <source>
        <dbReference type="EMBL" id="KAJ1189373.1"/>
    </source>
</evidence>
<evidence type="ECO:0000256" key="1">
    <source>
        <dbReference type="SAM" id="MobiDB-lite"/>
    </source>
</evidence>
<organism evidence="2 3">
    <name type="scientific">Pleurodeles waltl</name>
    <name type="common">Iberian ribbed newt</name>
    <dbReference type="NCBI Taxonomy" id="8319"/>
    <lineage>
        <taxon>Eukaryota</taxon>
        <taxon>Metazoa</taxon>
        <taxon>Chordata</taxon>
        <taxon>Craniata</taxon>
        <taxon>Vertebrata</taxon>
        <taxon>Euteleostomi</taxon>
        <taxon>Amphibia</taxon>
        <taxon>Batrachia</taxon>
        <taxon>Caudata</taxon>
        <taxon>Salamandroidea</taxon>
        <taxon>Salamandridae</taxon>
        <taxon>Pleurodelinae</taxon>
        <taxon>Pleurodeles</taxon>
    </lineage>
</organism>
<sequence>MVLEGSSAQNVVEGKDNTPDLFSKEYAPEEPAAEEVEPLSIEASSNVKVDMKMQEIPSAQRVSIVAYAPVPPPKPSD</sequence>
<dbReference type="EMBL" id="JANPWB010000005">
    <property type="protein sequence ID" value="KAJ1189373.1"/>
    <property type="molecule type" value="Genomic_DNA"/>
</dbReference>
<feature type="region of interest" description="Disordered" evidence="1">
    <location>
        <begin position="1"/>
        <end position="39"/>
    </location>
</feature>
<feature type="compositionally biased region" description="Polar residues" evidence="1">
    <location>
        <begin position="1"/>
        <end position="10"/>
    </location>
</feature>
<keyword evidence="3" id="KW-1185">Reference proteome</keyword>
<comment type="caution">
    <text evidence="2">The sequence shown here is derived from an EMBL/GenBank/DDBJ whole genome shotgun (WGS) entry which is preliminary data.</text>
</comment>
<reference evidence="2" key="1">
    <citation type="journal article" date="2022" name="bioRxiv">
        <title>Sequencing and chromosome-scale assembly of the giantPleurodeles waltlgenome.</title>
        <authorList>
            <person name="Brown T."/>
            <person name="Elewa A."/>
            <person name="Iarovenko S."/>
            <person name="Subramanian E."/>
            <person name="Araus A.J."/>
            <person name="Petzold A."/>
            <person name="Susuki M."/>
            <person name="Suzuki K.-i.T."/>
            <person name="Hayashi T."/>
            <person name="Toyoda A."/>
            <person name="Oliveira C."/>
            <person name="Osipova E."/>
            <person name="Leigh N.D."/>
            <person name="Simon A."/>
            <person name="Yun M.H."/>
        </authorList>
    </citation>
    <scope>NUCLEOTIDE SEQUENCE</scope>
    <source>
        <strain evidence="2">20211129_DDA</strain>
        <tissue evidence="2">Liver</tissue>
    </source>
</reference>
<gene>
    <name evidence="2" type="ORF">NDU88_006121</name>
</gene>
<protein>
    <submittedName>
        <fullName evidence="2">Uncharacterized protein</fullName>
    </submittedName>
</protein>